<name>A0AAV0WJL5_9HEMI</name>
<evidence type="ECO:0000313" key="2">
    <source>
        <dbReference type="Proteomes" id="UP001160148"/>
    </source>
</evidence>
<dbReference type="EMBL" id="CARXXK010000002">
    <property type="protein sequence ID" value="CAI6355896.1"/>
    <property type="molecule type" value="Genomic_DNA"/>
</dbReference>
<accession>A0AAV0WJL5</accession>
<protein>
    <recommendedName>
        <fullName evidence="3">Transposase</fullName>
    </recommendedName>
</protein>
<gene>
    <name evidence="1" type="ORF">MEUPH1_LOCUS11703</name>
</gene>
<dbReference type="Proteomes" id="UP001160148">
    <property type="component" value="Unassembled WGS sequence"/>
</dbReference>
<evidence type="ECO:0008006" key="3">
    <source>
        <dbReference type="Google" id="ProtNLM"/>
    </source>
</evidence>
<sequence length="1028" mass="118680">MAGRKSKIDKDELFKLLNTFKTEIVNALGKSTDPLWKSLCGRLDNKISPSGLYLIIQNNRYNCHDILQLDKNEVLSECYDSDDSTTTQTLQQSNTYDLNTEKTLVLDFNTWSSLLSPDKSSLKSGWTHVFFDHITSQLKTSCVWMFKRHALNSTDLGCYFKCQGYCVECKASINVWCSKKPQHFENVTLNLKMDDVNEQKHSYLKKRPLSGPKREDISKRLCDGKIAVNWRRENISEYSSNRCLYSLEVLRMARKEFKEKTEFKDVSPNLSGLDSLLNMKYEEHLYTIIHKIGLDPFYVFYWTPAQTIIFNEYVKNENMSKLFIDATGSICQRIERPNKNKSSHIFLYQGVIHSGTISGQLPVTQMLSECHNINQITHWLSEWSANIKIPKIIVCDHSMALLGAIARSLAGEINLKSYMDKLFSVATFQSNMNVKTFIRIDYSHVMKFLSNWKCFNGKETTVKKFYLKLMSRLIMCTSLKSAEGLIESILITSNSIFEGHDEKNNELASETAKLYLKQSIAGMDEICVSDDDDDDDDLILFQDIPNDENEDGCLKTWIDFIKEKSTLNYVISSSNCIYEKEYFHYLPDFSTSLLKLLRTYPLWSAIMIKHFNITELTASSSSVESYFNDLKNRSFYNDNLPLRVDKFVCKHIKEIDGMLKIAKHDQIFTKKIEISDEAEIIISKPNTNEEEMLKNKTVVLSELFSKEKCDNTETIDMEYIAPSKVNENWKGLAEKNKGRSYYAAPNPDIMHNEHPKKIEIPDEVEIKTSKPNTDEEEMLKKKTVVLSEFFSEEKCDNIETIDMVYIAPSKVNENWKGLAEKKKKRTSYYATPNPEIMHIEHTKKIEIALIKNGNFENKTKTTKLNGESIILTNTCPYDSIIQAISCAYIDSQDYSKHVDTVFDSVVIYRIIKYLITEGYSKNFKLERVDLLKNICPSETLVNNVISINCSGSISTAYEKICKGLESVIEYYKCSKCSFEWNNKKKIKKKKKQYVLDLRQFNTCVISAIVRFIALDSIAVLTHRRLIKR</sequence>
<keyword evidence="2" id="KW-1185">Reference proteome</keyword>
<reference evidence="1 2" key="1">
    <citation type="submission" date="2023-01" db="EMBL/GenBank/DDBJ databases">
        <authorList>
            <person name="Whitehead M."/>
        </authorList>
    </citation>
    <scope>NUCLEOTIDE SEQUENCE [LARGE SCALE GENOMIC DNA]</scope>
</reference>
<organism evidence="1 2">
    <name type="scientific">Macrosiphum euphorbiae</name>
    <name type="common">potato aphid</name>
    <dbReference type="NCBI Taxonomy" id="13131"/>
    <lineage>
        <taxon>Eukaryota</taxon>
        <taxon>Metazoa</taxon>
        <taxon>Ecdysozoa</taxon>
        <taxon>Arthropoda</taxon>
        <taxon>Hexapoda</taxon>
        <taxon>Insecta</taxon>
        <taxon>Pterygota</taxon>
        <taxon>Neoptera</taxon>
        <taxon>Paraneoptera</taxon>
        <taxon>Hemiptera</taxon>
        <taxon>Sternorrhyncha</taxon>
        <taxon>Aphidomorpha</taxon>
        <taxon>Aphidoidea</taxon>
        <taxon>Aphididae</taxon>
        <taxon>Macrosiphini</taxon>
        <taxon>Macrosiphum</taxon>
    </lineage>
</organism>
<proteinExistence type="predicted"/>
<evidence type="ECO:0000313" key="1">
    <source>
        <dbReference type="EMBL" id="CAI6355896.1"/>
    </source>
</evidence>
<comment type="caution">
    <text evidence="1">The sequence shown here is derived from an EMBL/GenBank/DDBJ whole genome shotgun (WGS) entry which is preliminary data.</text>
</comment>
<dbReference type="AlphaFoldDB" id="A0AAV0WJL5"/>